<dbReference type="GO" id="GO:0016787">
    <property type="term" value="F:hydrolase activity"/>
    <property type="evidence" value="ECO:0007669"/>
    <property type="project" value="UniProtKB-KW"/>
</dbReference>
<dbReference type="RefSeq" id="WP_080048902.1">
    <property type="nucleotide sequence ID" value="NZ_CP020100.1"/>
</dbReference>
<keyword evidence="3" id="KW-0460">Magnesium</keyword>
<dbReference type="AlphaFoldDB" id="A0A1V0B278"/>
<dbReference type="InterPro" id="IPR051400">
    <property type="entry name" value="HAD-like_hydrolase"/>
</dbReference>
<dbReference type="PANTHER" id="PTHR46470">
    <property type="entry name" value="N-ACYLNEURAMINATE-9-PHOSPHATASE"/>
    <property type="match status" value="1"/>
</dbReference>
<dbReference type="Pfam" id="PF00702">
    <property type="entry name" value="Hydrolase"/>
    <property type="match status" value="1"/>
</dbReference>
<proteinExistence type="predicted"/>
<evidence type="ECO:0000313" key="5">
    <source>
        <dbReference type="Proteomes" id="UP000243488"/>
    </source>
</evidence>
<dbReference type="PANTHER" id="PTHR46470:SF4">
    <property type="entry name" value="5-AMINO-6-(5-PHOSPHO-D-RIBITYLAMINO)URACIL PHOSPHATASE YIGB"/>
    <property type="match status" value="1"/>
</dbReference>
<dbReference type="Gene3D" id="3.40.50.1000">
    <property type="entry name" value="HAD superfamily/HAD-like"/>
    <property type="match status" value="1"/>
</dbReference>
<comment type="cofactor">
    <cofactor evidence="1">
        <name>Mg(2+)</name>
        <dbReference type="ChEBI" id="CHEBI:18420"/>
    </cofactor>
</comment>
<dbReference type="SFLD" id="SFLDS00003">
    <property type="entry name" value="Haloacid_Dehalogenase"/>
    <property type="match status" value="1"/>
</dbReference>
<keyword evidence="2" id="KW-0378">Hydrolase</keyword>
<dbReference type="STRING" id="1931241.BVH74_04450"/>
<evidence type="ECO:0000256" key="1">
    <source>
        <dbReference type="ARBA" id="ARBA00001946"/>
    </source>
</evidence>
<dbReference type="InterPro" id="IPR023214">
    <property type="entry name" value="HAD_sf"/>
</dbReference>
<evidence type="ECO:0000256" key="3">
    <source>
        <dbReference type="ARBA" id="ARBA00022842"/>
    </source>
</evidence>
<dbReference type="InterPro" id="IPR036412">
    <property type="entry name" value="HAD-like_sf"/>
</dbReference>
<sequence length="233" mass="25883">MLQLVTFDLDNTLWETESVVAAAEQTLLVWLARQAPLFAQRLDAEARKALRREVLERDPELRHRVTALRVAVLEHGLRKAGYPVEEAQELALAGFQVFLDARHAVELFPHAEALLADLASRYALATISNGNADVRRLGLAKYFQAIVSADEVGISKPQPEPFLAALQRVGVEPGRALHVGDHPQDDIFGAQGVGMHSLWFNRLGSDWPDLPRPDGEVRCLGEIAGWIERYKPS</sequence>
<dbReference type="NCBIfam" id="TIGR01549">
    <property type="entry name" value="HAD-SF-IA-v1"/>
    <property type="match status" value="1"/>
</dbReference>
<accession>A0A1V0B278</accession>
<dbReference type="Gene3D" id="1.20.120.1600">
    <property type="match status" value="1"/>
</dbReference>
<dbReference type="SUPFAM" id="SSF56784">
    <property type="entry name" value="HAD-like"/>
    <property type="match status" value="1"/>
</dbReference>
<dbReference type="SFLD" id="SFLDG01129">
    <property type="entry name" value="C1.5:_HAD__Beta-PGM__Phosphata"/>
    <property type="match status" value="1"/>
</dbReference>
<dbReference type="NCBIfam" id="TIGR01509">
    <property type="entry name" value="HAD-SF-IA-v3"/>
    <property type="match status" value="1"/>
</dbReference>
<evidence type="ECO:0000313" key="4">
    <source>
        <dbReference type="EMBL" id="AQZ94047.1"/>
    </source>
</evidence>
<name>A0A1V0B278_9GAMM</name>
<dbReference type="GO" id="GO:0009231">
    <property type="term" value="P:riboflavin biosynthetic process"/>
    <property type="evidence" value="ECO:0007669"/>
    <property type="project" value="TreeGrafter"/>
</dbReference>
<gene>
    <name evidence="4" type="ORF">BVH74_04450</name>
</gene>
<dbReference type="KEGG" id="ppha:BVH74_04450"/>
<protein>
    <recommendedName>
        <fullName evidence="6">HAD family hydrolase</fullName>
    </recommendedName>
</protein>
<keyword evidence="5" id="KW-1185">Reference proteome</keyword>
<organism evidence="4 5">
    <name type="scientific">Halopseudomonas phragmitis</name>
    <dbReference type="NCBI Taxonomy" id="1931241"/>
    <lineage>
        <taxon>Bacteria</taxon>
        <taxon>Pseudomonadati</taxon>
        <taxon>Pseudomonadota</taxon>
        <taxon>Gammaproteobacteria</taxon>
        <taxon>Pseudomonadales</taxon>
        <taxon>Pseudomonadaceae</taxon>
        <taxon>Halopseudomonas</taxon>
    </lineage>
</organism>
<evidence type="ECO:0000256" key="2">
    <source>
        <dbReference type="ARBA" id="ARBA00022801"/>
    </source>
</evidence>
<reference evidence="4 5" key="1">
    <citation type="submission" date="2017-03" db="EMBL/GenBank/DDBJ databases">
        <title>Complete genome sequence of the novel DNRA strain Pseudomonas sp. S-6-2 isolated from Chinese polluted river sediment. Journal of Biotechnology.</title>
        <authorList>
            <person name="Li J."/>
            <person name="Xiang F."/>
            <person name="Wang L."/>
            <person name="Xi L."/>
            <person name="Liu J."/>
        </authorList>
    </citation>
    <scope>NUCLEOTIDE SEQUENCE [LARGE SCALE GENOMIC DNA]</scope>
    <source>
        <strain evidence="4 5">S-6-2</strain>
    </source>
</reference>
<dbReference type="PRINTS" id="PR00413">
    <property type="entry name" value="HADHALOGNASE"/>
</dbReference>
<evidence type="ECO:0008006" key="6">
    <source>
        <dbReference type="Google" id="ProtNLM"/>
    </source>
</evidence>
<dbReference type="Proteomes" id="UP000243488">
    <property type="component" value="Chromosome"/>
</dbReference>
<dbReference type="EMBL" id="CP020100">
    <property type="protein sequence ID" value="AQZ94047.1"/>
    <property type="molecule type" value="Genomic_DNA"/>
</dbReference>
<dbReference type="InterPro" id="IPR006439">
    <property type="entry name" value="HAD-SF_hydro_IA"/>
</dbReference>